<comment type="caution">
    <text evidence="1">The sequence shown here is derived from an EMBL/GenBank/DDBJ whole genome shotgun (WGS) entry which is preliminary data.</text>
</comment>
<reference evidence="1 2" key="1">
    <citation type="journal article" date="2014" name="BMC Genomics">
        <title>Adaptive genomic structural variation in the grape powdery mildew pathogen, Erysiphe necator.</title>
        <authorList>
            <person name="Jones L."/>
            <person name="Riaz S."/>
            <person name="Morales-Cruz A."/>
            <person name="Amrine K.C."/>
            <person name="McGuire B."/>
            <person name="Gubler W.D."/>
            <person name="Walker M.A."/>
            <person name="Cantu D."/>
        </authorList>
    </citation>
    <scope>NUCLEOTIDE SEQUENCE [LARGE SCALE GENOMIC DNA]</scope>
    <source>
        <strain evidence="2">c</strain>
    </source>
</reference>
<evidence type="ECO:0000313" key="2">
    <source>
        <dbReference type="Proteomes" id="UP000030854"/>
    </source>
</evidence>
<protein>
    <submittedName>
        <fullName evidence="1">Putative eka-like protein</fullName>
    </submittedName>
</protein>
<dbReference type="EMBL" id="JNVN01000555">
    <property type="protein sequence ID" value="KHJ35059.1"/>
    <property type="molecule type" value="Genomic_DNA"/>
</dbReference>
<dbReference type="Proteomes" id="UP000030854">
    <property type="component" value="Unassembled WGS sequence"/>
</dbReference>
<sequence>MICTTVYGNIESILANLSDETEKEEVVALKAYLRQAIANFAAVGNSLNPPKILSHSRPTKGKGSGSGKGKNIELNIAVVIPQIPSPSQTQRAKSEEATNWATVLKPTVPAFIRKEHGEVKVINSILVDEVDRVCSVCPAHLKLYGGNKTEAPHTSCMAFFPKAPYGRFSVFDESGIARPFKKQQPLKLCKRCNGHNSIKICCRAPSYGNDGSTIHTEDLCMAATKCRNCGGSHRSDSRRCLARPTSPGAPTKEQLKNYRQAGEREFQAVLQAKAAEELAASDKTNNTELTCSQASEVDNDIDNIPASSVDLPTVDAMRI</sequence>
<organism evidence="1 2">
    <name type="scientific">Uncinula necator</name>
    <name type="common">Grape powdery mildew</name>
    <dbReference type="NCBI Taxonomy" id="52586"/>
    <lineage>
        <taxon>Eukaryota</taxon>
        <taxon>Fungi</taxon>
        <taxon>Dikarya</taxon>
        <taxon>Ascomycota</taxon>
        <taxon>Pezizomycotina</taxon>
        <taxon>Leotiomycetes</taxon>
        <taxon>Erysiphales</taxon>
        <taxon>Erysiphaceae</taxon>
        <taxon>Erysiphe</taxon>
    </lineage>
</organism>
<accession>A0A0B1PEI9</accession>
<dbReference type="AlphaFoldDB" id="A0A0B1PEI9"/>
<name>A0A0B1PEI9_UNCNE</name>
<gene>
    <name evidence="1" type="ORF">EV44_g4101</name>
</gene>
<dbReference type="HOGENOM" id="CLU_018153_3_1_1"/>
<evidence type="ECO:0000313" key="1">
    <source>
        <dbReference type="EMBL" id="KHJ35059.1"/>
    </source>
</evidence>
<proteinExistence type="predicted"/>
<keyword evidence="2" id="KW-1185">Reference proteome</keyword>